<feature type="region of interest" description="Disordered" evidence="1">
    <location>
        <begin position="1"/>
        <end position="75"/>
    </location>
</feature>
<evidence type="ECO:0000256" key="1">
    <source>
        <dbReference type="SAM" id="MobiDB-lite"/>
    </source>
</evidence>
<dbReference type="AlphaFoldDB" id="A0A370PAZ7"/>
<feature type="compositionally biased region" description="Polar residues" evidence="1">
    <location>
        <begin position="64"/>
        <end position="75"/>
    </location>
</feature>
<evidence type="ECO:0000313" key="3">
    <source>
        <dbReference type="Proteomes" id="UP000254937"/>
    </source>
</evidence>
<dbReference type="EMBL" id="KZ851861">
    <property type="protein sequence ID" value="RDK39360.1"/>
    <property type="molecule type" value="Genomic_DNA"/>
</dbReference>
<gene>
    <name evidence="2" type="ORF">M752DRAFT_54922</name>
</gene>
<accession>A0A370PAZ7</accession>
<keyword evidence="3" id="KW-1185">Reference proteome</keyword>
<proteinExistence type="predicted"/>
<name>A0A370PAZ7_ASPPH</name>
<reference evidence="2 3" key="1">
    <citation type="submission" date="2018-07" db="EMBL/GenBank/DDBJ databases">
        <title>Section-level genome sequencing of Aspergillus section Nigri to investigate inter- and intra-species variation.</title>
        <authorList>
            <consortium name="DOE Joint Genome Institute"/>
            <person name="Vesth T.C."/>
            <person name="Nybo J.L."/>
            <person name="Theobald S."/>
            <person name="Frisvad J.C."/>
            <person name="Larsen T.O."/>
            <person name="Nielsen K.F."/>
            <person name="Hoof J.B."/>
            <person name="Brandl J."/>
            <person name="Salamov A."/>
            <person name="Riley R."/>
            <person name="Gladden J.M."/>
            <person name="Phatale P."/>
            <person name="Nielsen M.T."/>
            <person name="Lyhne E.K."/>
            <person name="Kogle M.E."/>
            <person name="Strasser K."/>
            <person name="McDonnell E."/>
            <person name="Barry K."/>
            <person name="Clum A."/>
            <person name="Chen C."/>
            <person name="Nolan M."/>
            <person name="Sandor L."/>
            <person name="Kuo A."/>
            <person name="Lipzen A."/>
            <person name="Hainaut M."/>
            <person name="Drula E."/>
            <person name="Tsang A."/>
            <person name="Magnuson J.K."/>
            <person name="Henrissat B."/>
            <person name="Wiebenga A."/>
            <person name="Simmons B.A."/>
            <person name="Makela M.R."/>
            <person name="De vries R.P."/>
            <person name="Grigoriev I.V."/>
            <person name="Mortensen U.H."/>
            <person name="Baker S.E."/>
            <person name="Andersen M.R."/>
        </authorList>
    </citation>
    <scope>NUCLEOTIDE SEQUENCE [LARGE SCALE GENOMIC DNA]</scope>
    <source>
        <strain evidence="2 3">ATCC 13157</strain>
    </source>
</reference>
<feature type="compositionally biased region" description="Polar residues" evidence="1">
    <location>
        <begin position="31"/>
        <end position="48"/>
    </location>
</feature>
<protein>
    <submittedName>
        <fullName evidence="2">Uncharacterized protein</fullName>
    </submittedName>
</protein>
<sequence length="75" mass="8271">MALDGGKSLTGFTKKVGESGKGKRRNDTHTHTSSYATQQVDSRGTISYSTSRNRRRLATANNTQHTTEQNKQGEE</sequence>
<organism evidence="2 3">
    <name type="scientific">Aspergillus phoenicis ATCC 13157</name>
    <dbReference type="NCBI Taxonomy" id="1353007"/>
    <lineage>
        <taxon>Eukaryota</taxon>
        <taxon>Fungi</taxon>
        <taxon>Dikarya</taxon>
        <taxon>Ascomycota</taxon>
        <taxon>Pezizomycotina</taxon>
        <taxon>Eurotiomycetes</taxon>
        <taxon>Eurotiomycetidae</taxon>
        <taxon>Eurotiales</taxon>
        <taxon>Aspergillaceae</taxon>
        <taxon>Aspergillus</taxon>
    </lineage>
</organism>
<evidence type="ECO:0000313" key="2">
    <source>
        <dbReference type="EMBL" id="RDK39360.1"/>
    </source>
</evidence>
<dbReference type="Proteomes" id="UP000254937">
    <property type="component" value="Unassembled WGS sequence"/>
</dbReference>
<feature type="compositionally biased region" description="Basic and acidic residues" evidence="1">
    <location>
        <begin position="15"/>
        <end position="30"/>
    </location>
</feature>